<dbReference type="InterPro" id="IPR010982">
    <property type="entry name" value="Lambda_DNA-bd_dom_sf"/>
</dbReference>
<evidence type="ECO:0000313" key="2">
    <source>
        <dbReference type="EMBL" id="CAB4680239.1"/>
    </source>
</evidence>
<gene>
    <name evidence="2" type="ORF">UFOPK2373_00199</name>
</gene>
<reference evidence="2" key="1">
    <citation type="submission" date="2020-05" db="EMBL/GenBank/DDBJ databases">
        <authorList>
            <person name="Chiriac C."/>
            <person name="Salcher M."/>
            <person name="Ghai R."/>
            <person name="Kavagutti S V."/>
        </authorList>
    </citation>
    <scope>NUCLEOTIDE SEQUENCE</scope>
</reference>
<dbReference type="Pfam" id="PF01381">
    <property type="entry name" value="HTH_3"/>
    <property type="match status" value="1"/>
</dbReference>
<dbReference type="InterPro" id="IPR001387">
    <property type="entry name" value="Cro/C1-type_HTH"/>
</dbReference>
<dbReference type="Gene3D" id="1.10.260.40">
    <property type="entry name" value="lambda repressor-like DNA-binding domains"/>
    <property type="match status" value="1"/>
</dbReference>
<name>A0A6J6N282_9ZZZZ</name>
<sequence length="108" mass="12164">MITYMKSKEYVDFEVATGERVKALTPEAKALWDQLRLEVEAKNFRKLIGQSISQRREALGLNQRELAILATVSQRDISHIEQGKANPTLTTQVKLLSALGLKLEIALK</sequence>
<protein>
    <submittedName>
        <fullName evidence="2">Unannotated protein</fullName>
    </submittedName>
</protein>
<dbReference type="AlphaFoldDB" id="A0A6J6N282"/>
<accession>A0A6J6N282</accession>
<dbReference type="SMART" id="SM00530">
    <property type="entry name" value="HTH_XRE"/>
    <property type="match status" value="1"/>
</dbReference>
<feature type="domain" description="HTH cro/C1-type" evidence="1">
    <location>
        <begin position="52"/>
        <end position="106"/>
    </location>
</feature>
<dbReference type="CDD" id="cd00093">
    <property type="entry name" value="HTH_XRE"/>
    <property type="match status" value="1"/>
</dbReference>
<proteinExistence type="predicted"/>
<organism evidence="2">
    <name type="scientific">freshwater metagenome</name>
    <dbReference type="NCBI Taxonomy" id="449393"/>
    <lineage>
        <taxon>unclassified sequences</taxon>
        <taxon>metagenomes</taxon>
        <taxon>ecological metagenomes</taxon>
    </lineage>
</organism>
<dbReference type="EMBL" id="CAEZXL010000019">
    <property type="protein sequence ID" value="CAB4680239.1"/>
    <property type="molecule type" value="Genomic_DNA"/>
</dbReference>
<dbReference type="PROSITE" id="PS50943">
    <property type="entry name" value="HTH_CROC1"/>
    <property type="match status" value="1"/>
</dbReference>
<dbReference type="GO" id="GO:0003677">
    <property type="term" value="F:DNA binding"/>
    <property type="evidence" value="ECO:0007669"/>
    <property type="project" value="InterPro"/>
</dbReference>
<dbReference type="SUPFAM" id="SSF47413">
    <property type="entry name" value="lambda repressor-like DNA-binding domains"/>
    <property type="match status" value="1"/>
</dbReference>
<evidence type="ECO:0000259" key="1">
    <source>
        <dbReference type="PROSITE" id="PS50943"/>
    </source>
</evidence>